<reference evidence="2" key="2">
    <citation type="submission" date="2023-07" db="EMBL/GenBank/DDBJ databases">
        <authorList>
            <consortium name="Lawrence Berkeley National Laboratory"/>
            <person name="Haridas S."/>
            <person name="Hensen N."/>
            <person name="Bonometti L."/>
            <person name="Westerberg I."/>
            <person name="Brannstrom I.O."/>
            <person name="Guillou S."/>
            <person name="Cros-Aarteil S."/>
            <person name="Calhoun S."/>
            <person name="Kuo A."/>
            <person name="Mondo S."/>
            <person name="Pangilinan J."/>
            <person name="Riley R."/>
            <person name="LaButti K."/>
            <person name="Andreopoulos B."/>
            <person name="Lipzen A."/>
            <person name="Chen C."/>
            <person name="Yanf M."/>
            <person name="Daum C."/>
            <person name="Ng V."/>
            <person name="Clum A."/>
            <person name="Steindorff A."/>
            <person name="Ohm R."/>
            <person name="Martin F."/>
            <person name="Silar P."/>
            <person name="Natvig D."/>
            <person name="Lalanne C."/>
            <person name="Gautier V."/>
            <person name="Ament-velasquez S.L."/>
            <person name="Kruys A."/>
            <person name="Hutchinson M.I."/>
            <person name="Powell A.J."/>
            <person name="Barry K."/>
            <person name="Miller A.N."/>
            <person name="Grigoriev I.V."/>
            <person name="Debuchy R."/>
            <person name="Gladieux P."/>
            <person name="Thoren M.H."/>
            <person name="Johannesson H."/>
        </authorList>
    </citation>
    <scope>NUCLEOTIDE SEQUENCE</scope>
    <source>
        <strain evidence="2">FGSC 1904</strain>
    </source>
</reference>
<feature type="compositionally biased region" description="Acidic residues" evidence="1">
    <location>
        <begin position="598"/>
        <end position="615"/>
    </location>
</feature>
<feature type="region of interest" description="Disordered" evidence="1">
    <location>
        <begin position="701"/>
        <end position="739"/>
    </location>
</feature>
<feature type="compositionally biased region" description="Low complexity" evidence="1">
    <location>
        <begin position="460"/>
        <end position="483"/>
    </location>
</feature>
<comment type="caution">
    <text evidence="2">The sequence shown here is derived from an EMBL/GenBank/DDBJ whole genome shotgun (WGS) entry which is preliminary data.</text>
</comment>
<feature type="compositionally biased region" description="Basic and acidic residues" evidence="1">
    <location>
        <begin position="701"/>
        <end position="717"/>
    </location>
</feature>
<feature type="compositionally biased region" description="Low complexity" evidence="1">
    <location>
        <begin position="397"/>
        <end position="407"/>
    </location>
</feature>
<sequence length="778" mass="86304">MRYSTSSIHPIGLAPYHALIGAPYPMQQALTIWQACTATDPIQEDEDDRAARTSIDGNILTPIMVVASIEPTTSTEATSSAPTLTLAVTPVAPIADFEPLTTTGTHGCAITAPMTVIEYKPQSTEASILAGNANAEPNKIKAAHARTDSASSTSSTTSNASTQTTDSTWSSTSIASTAASEVEVPQEVTEECPKKEESPLPLPSIDHDILVFAATIPLPVTDDDDSTSLADPQEYLQEAQPNLDDLSVFELMDHFNMNEDDIRTNSEWDEIMMYEADRQRRLRRAPKTHCQELFTNAPLDELRLPPTSPSNWQPPTQLGSDIVLDTAGLQVDFESFHLDTLPPFDDEVKAVVLQGQQGQQGQPRKLKLRIGASSSPRSAPLRKFQIGGGGKNRLRSAEASSDVSSSQLDYSTIKYTPQTIPRITITEPLEPPSELEEQVDNHPETDILDTSFLQVPPCDSPTRTNTSKSTSTSTSTNFDVTNTESGFEFEQSNFAPSSPRAKEDWLSKWAEPQKPAKKGTTTRSRKATMWTIDPPTAKEAMRVEDEQVFLPAVTTETPRARRLDSFGEDYWLKTPESVVSESSMLSEGIMLEQWREEDDEGFDDVDEEEGGEEGGEMALGGKVEEGTELEEHTELEECTELENLTTFPNQTAALNPLIATLCHKWGPDRFDRWCQEYDTPISEAIWDEAGVALEEFHSEPAADRREAAYQREDRRDATAFVPTPAQDQDQDQNPERRDEVVTRLRTMRLRLERWTESRDLVCYDGAFWGIEEEEGDVE</sequence>
<dbReference type="Proteomes" id="UP001281003">
    <property type="component" value="Unassembled WGS sequence"/>
</dbReference>
<evidence type="ECO:0000256" key="1">
    <source>
        <dbReference type="SAM" id="MobiDB-lite"/>
    </source>
</evidence>
<proteinExistence type="predicted"/>
<evidence type="ECO:0000313" key="3">
    <source>
        <dbReference type="Proteomes" id="UP001281003"/>
    </source>
</evidence>
<keyword evidence="3" id="KW-1185">Reference proteome</keyword>
<feature type="compositionally biased region" description="Low complexity" evidence="1">
    <location>
        <begin position="148"/>
        <end position="180"/>
    </location>
</feature>
<name>A0AAE0UA62_SORBR</name>
<dbReference type="AlphaFoldDB" id="A0AAE0UA62"/>
<reference evidence="2" key="1">
    <citation type="journal article" date="2023" name="Mol. Phylogenet. Evol.">
        <title>Genome-scale phylogeny and comparative genomics of the fungal order Sordariales.</title>
        <authorList>
            <person name="Hensen N."/>
            <person name="Bonometti L."/>
            <person name="Westerberg I."/>
            <person name="Brannstrom I.O."/>
            <person name="Guillou S."/>
            <person name="Cros-Aarteil S."/>
            <person name="Calhoun S."/>
            <person name="Haridas S."/>
            <person name="Kuo A."/>
            <person name="Mondo S."/>
            <person name="Pangilinan J."/>
            <person name="Riley R."/>
            <person name="LaButti K."/>
            <person name="Andreopoulos B."/>
            <person name="Lipzen A."/>
            <person name="Chen C."/>
            <person name="Yan M."/>
            <person name="Daum C."/>
            <person name="Ng V."/>
            <person name="Clum A."/>
            <person name="Steindorff A."/>
            <person name="Ohm R.A."/>
            <person name="Martin F."/>
            <person name="Silar P."/>
            <person name="Natvig D.O."/>
            <person name="Lalanne C."/>
            <person name="Gautier V."/>
            <person name="Ament-Velasquez S.L."/>
            <person name="Kruys A."/>
            <person name="Hutchinson M.I."/>
            <person name="Powell A.J."/>
            <person name="Barry K."/>
            <person name="Miller A.N."/>
            <person name="Grigoriev I.V."/>
            <person name="Debuchy R."/>
            <person name="Gladieux P."/>
            <person name="Hiltunen Thoren M."/>
            <person name="Johannesson H."/>
        </authorList>
    </citation>
    <scope>NUCLEOTIDE SEQUENCE</scope>
    <source>
        <strain evidence="2">FGSC 1904</strain>
    </source>
</reference>
<feature type="region of interest" description="Disordered" evidence="1">
    <location>
        <begin position="141"/>
        <end position="201"/>
    </location>
</feature>
<gene>
    <name evidence="2" type="ORF">B0T20DRAFT_502301</name>
</gene>
<evidence type="ECO:0000313" key="2">
    <source>
        <dbReference type="EMBL" id="KAK3396711.1"/>
    </source>
</evidence>
<dbReference type="EMBL" id="JAUTDP010000009">
    <property type="protein sequence ID" value="KAK3396711.1"/>
    <property type="molecule type" value="Genomic_DNA"/>
</dbReference>
<feature type="region of interest" description="Disordered" evidence="1">
    <location>
        <begin position="451"/>
        <end position="526"/>
    </location>
</feature>
<protein>
    <submittedName>
        <fullName evidence="2">Uncharacterized protein</fullName>
    </submittedName>
</protein>
<organism evidence="2 3">
    <name type="scientific">Sordaria brevicollis</name>
    <dbReference type="NCBI Taxonomy" id="83679"/>
    <lineage>
        <taxon>Eukaryota</taxon>
        <taxon>Fungi</taxon>
        <taxon>Dikarya</taxon>
        <taxon>Ascomycota</taxon>
        <taxon>Pezizomycotina</taxon>
        <taxon>Sordariomycetes</taxon>
        <taxon>Sordariomycetidae</taxon>
        <taxon>Sordariales</taxon>
        <taxon>Sordariaceae</taxon>
        <taxon>Sordaria</taxon>
    </lineage>
</organism>
<feature type="region of interest" description="Disordered" evidence="1">
    <location>
        <begin position="355"/>
        <end position="407"/>
    </location>
</feature>
<accession>A0AAE0UA62</accession>
<feature type="region of interest" description="Disordered" evidence="1">
    <location>
        <begin position="598"/>
        <end position="622"/>
    </location>
</feature>